<dbReference type="OrthoDB" id="10518482at2759"/>
<accession>A0A3M7QI30</accession>
<protein>
    <submittedName>
        <fullName evidence="1">Uncharacterized protein</fullName>
    </submittedName>
</protein>
<comment type="caution">
    <text evidence="1">The sequence shown here is derived from an EMBL/GenBank/DDBJ whole genome shotgun (WGS) entry which is preliminary data.</text>
</comment>
<evidence type="ECO:0000313" key="2">
    <source>
        <dbReference type="Proteomes" id="UP000276133"/>
    </source>
</evidence>
<evidence type="ECO:0000313" key="1">
    <source>
        <dbReference type="EMBL" id="RNA10903.1"/>
    </source>
</evidence>
<dbReference type="EMBL" id="REGN01006095">
    <property type="protein sequence ID" value="RNA10903.1"/>
    <property type="molecule type" value="Genomic_DNA"/>
</dbReference>
<reference evidence="1 2" key="1">
    <citation type="journal article" date="2018" name="Sci. Rep.">
        <title>Genomic signatures of local adaptation to the degree of environmental predictability in rotifers.</title>
        <authorList>
            <person name="Franch-Gras L."/>
            <person name="Hahn C."/>
            <person name="Garcia-Roger E.M."/>
            <person name="Carmona M.J."/>
            <person name="Serra M."/>
            <person name="Gomez A."/>
        </authorList>
    </citation>
    <scope>NUCLEOTIDE SEQUENCE [LARGE SCALE GENOMIC DNA]</scope>
    <source>
        <strain evidence="1">HYR1</strain>
    </source>
</reference>
<dbReference type="AlphaFoldDB" id="A0A3M7QI30"/>
<keyword evidence="2" id="KW-1185">Reference proteome</keyword>
<dbReference type="Proteomes" id="UP000276133">
    <property type="component" value="Unassembled WGS sequence"/>
</dbReference>
<proteinExistence type="predicted"/>
<gene>
    <name evidence="1" type="ORF">BpHYR1_043314</name>
</gene>
<sequence>MDSSTINFEKTTLQQKSFEFAMPEGEDNEFLSESFDFINQLPLIKRNSKKKRNIKMISALYNPPSIKTTPIKSKSNPEDIKRKMEKVVHAHEELQEEKLLRQVSPKLFSYFSNRSKSTNIIPRLFDDRHRKSIMYLRRSPSVSPEIQQNLFSVSFNKEHPSQANLFFPLLVRKNCVKNTHPNKGFPKLDPSGVFFVQKSYRFKINKFLL</sequence>
<name>A0A3M7QI30_BRAPC</name>
<organism evidence="1 2">
    <name type="scientific">Brachionus plicatilis</name>
    <name type="common">Marine rotifer</name>
    <name type="synonym">Brachionus muelleri</name>
    <dbReference type="NCBI Taxonomy" id="10195"/>
    <lineage>
        <taxon>Eukaryota</taxon>
        <taxon>Metazoa</taxon>
        <taxon>Spiralia</taxon>
        <taxon>Gnathifera</taxon>
        <taxon>Rotifera</taxon>
        <taxon>Eurotatoria</taxon>
        <taxon>Monogononta</taxon>
        <taxon>Pseudotrocha</taxon>
        <taxon>Ploima</taxon>
        <taxon>Brachionidae</taxon>
        <taxon>Brachionus</taxon>
    </lineage>
</organism>